<dbReference type="Proteomes" id="UP000663868">
    <property type="component" value="Unassembled WGS sequence"/>
</dbReference>
<feature type="non-terminal residue" evidence="1">
    <location>
        <position position="150"/>
    </location>
</feature>
<comment type="caution">
    <text evidence="1">The sequence shown here is derived from an EMBL/GenBank/DDBJ whole genome shotgun (WGS) entry which is preliminary data.</text>
</comment>
<evidence type="ECO:0000313" key="2">
    <source>
        <dbReference type="Proteomes" id="UP000663868"/>
    </source>
</evidence>
<reference evidence="1" key="1">
    <citation type="submission" date="2021-02" db="EMBL/GenBank/DDBJ databases">
        <authorList>
            <person name="Nowell W R."/>
        </authorList>
    </citation>
    <scope>NUCLEOTIDE SEQUENCE</scope>
</reference>
<proteinExistence type="predicted"/>
<evidence type="ECO:0000313" key="1">
    <source>
        <dbReference type="EMBL" id="CAF4384545.1"/>
    </source>
</evidence>
<accession>A0A820N3U6</accession>
<dbReference type="EMBL" id="CAJOBB010022416">
    <property type="protein sequence ID" value="CAF4384545.1"/>
    <property type="molecule type" value="Genomic_DNA"/>
</dbReference>
<gene>
    <name evidence="1" type="ORF">KXQ929_LOCUS50104</name>
</gene>
<dbReference type="AlphaFoldDB" id="A0A820N3U6"/>
<protein>
    <submittedName>
        <fullName evidence="1">Uncharacterized protein</fullName>
    </submittedName>
</protein>
<organism evidence="1 2">
    <name type="scientific">Adineta steineri</name>
    <dbReference type="NCBI Taxonomy" id="433720"/>
    <lineage>
        <taxon>Eukaryota</taxon>
        <taxon>Metazoa</taxon>
        <taxon>Spiralia</taxon>
        <taxon>Gnathifera</taxon>
        <taxon>Rotifera</taxon>
        <taxon>Eurotatoria</taxon>
        <taxon>Bdelloidea</taxon>
        <taxon>Adinetida</taxon>
        <taxon>Adinetidae</taxon>
        <taxon>Adineta</taxon>
    </lineage>
</organism>
<sequence>MDVENVYLIPHSSKPVNEYFNPKLLAGLYPTLFCYGLGAPEDQSRPLTINLREHIRYLLSYNDRRFEKNHSFIFVVFNLLQRRDACFHAQLIATKLYFRSSAQEIHSLNTSDIEAALKNISTRTHNTGCNKALGKLLNHIKTIGGRVMGS</sequence>
<name>A0A820N3U6_9BILA</name>